<dbReference type="PANTHER" id="PTHR21661:SF35">
    <property type="entry name" value="EPOXIDE HYDROLASE"/>
    <property type="match status" value="1"/>
</dbReference>
<accession>A0AAW1SW67</accession>
<dbReference type="SUPFAM" id="SSF53474">
    <property type="entry name" value="alpha/beta-Hydrolases"/>
    <property type="match status" value="1"/>
</dbReference>
<dbReference type="GO" id="GO:0004301">
    <property type="term" value="F:epoxide hydrolase activity"/>
    <property type="evidence" value="ECO:0007669"/>
    <property type="project" value="TreeGrafter"/>
</dbReference>
<dbReference type="PANTHER" id="PTHR21661">
    <property type="entry name" value="EPOXIDE HYDROLASE 1-RELATED"/>
    <property type="match status" value="1"/>
</dbReference>
<evidence type="ECO:0000313" key="3">
    <source>
        <dbReference type="EMBL" id="KAK9861490.1"/>
    </source>
</evidence>
<keyword evidence="2" id="KW-0378">Hydrolase</keyword>
<evidence type="ECO:0000256" key="1">
    <source>
        <dbReference type="ARBA" id="ARBA00010088"/>
    </source>
</evidence>
<reference evidence="3 4" key="1">
    <citation type="journal article" date="2024" name="Nat. Commun.">
        <title>Phylogenomics reveals the evolutionary origins of lichenization in chlorophyte algae.</title>
        <authorList>
            <person name="Puginier C."/>
            <person name="Libourel C."/>
            <person name="Otte J."/>
            <person name="Skaloud P."/>
            <person name="Haon M."/>
            <person name="Grisel S."/>
            <person name="Petersen M."/>
            <person name="Berrin J.G."/>
            <person name="Delaux P.M."/>
            <person name="Dal Grande F."/>
            <person name="Keller J."/>
        </authorList>
    </citation>
    <scope>NUCLEOTIDE SEQUENCE [LARGE SCALE GENOMIC DNA]</scope>
    <source>
        <strain evidence="3 4">SAG 2523</strain>
    </source>
</reference>
<dbReference type="GO" id="GO:0097176">
    <property type="term" value="P:epoxide metabolic process"/>
    <property type="evidence" value="ECO:0007669"/>
    <property type="project" value="TreeGrafter"/>
</dbReference>
<comment type="similarity">
    <text evidence="1">Belongs to the peptidase S33 family.</text>
</comment>
<dbReference type="Gene3D" id="3.40.50.1820">
    <property type="entry name" value="alpha/beta hydrolase"/>
    <property type="match status" value="1"/>
</dbReference>
<evidence type="ECO:0000256" key="2">
    <source>
        <dbReference type="ARBA" id="ARBA00022801"/>
    </source>
</evidence>
<dbReference type="EMBL" id="JALJOV010000750">
    <property type="protein sequence ID" value="KAK9861490.1"/>
    <property type="molecule type" value="Genomic_DNA"/>
</dbReference>
<protein>
    <submittedName>
        <fullName evidence="3">Uncharacterized protein</fullName>
    </submittedName>
</protein>
<name>A0AAW1SW67_9CHLO</name>
<dbReference type="InterPro" id="IPR029058">
    <property type="entry name" value="AB_hydrolase_fold"/>
</dbReference>
<gene>
    <name evidence="3" type="ORF">WJX84_001095</name>
</gene>
<evidence type="ECO:0000313" key="4">
    <source>
        <dbReference type="Proteomes" id="UP001485043"/>
    </source>
</evidence>
<proteinExistence type="inferred from homology"/>
<organism evidence="3 4">
    <name type="scientific">Apatococcus fuscideae</name>
    <dbReference type="NCBI Taxonomy" id="2026836"/>
    <lineage>
        <taxon>Eukaryota</taxon>
        <taxon>Viridiplantae</taxon>
        <taxon>Chlorophyta</taxon>
        <taxon>core chlorophytes</taxon>
        <taxon>Trebouxiophyceae</taxon>
        <taxon>Chlorellales</taxon>
        <taxon>Chlorellaceae</taxon>
        <taxon>Apatococcus</taxon>
    </lineage>
</organism>
<dbReference type="Proteomes" id="UP001485043">
    <property type="component" value="Unassembled WGS sequence"/>
</dbReference>
<comment type="caution">
    <text evidence="3">The sequence shown here is derived from an EMBL/GenBank/DDBJ whole genome shotgun (WGS) entry which is preliminary data.</text>
</comment>
<keyword evidence="4" id="KW-1185">Reference proteome</keyword>
<sequence length="270" mass="30369">MAGSEEQVATDPSPRKFVVDVSERDQNDLKLRLRLARYPDQINGAGWEYGTGAGIPEGAHDILGRITSAGRSSKHGENSHFTISSCSLEAWMCSLSIIHPKNQEPRRSFSYMAGQEAFLSFRRSSHGWSKGATTTWFAKSDAAEDSEKLYQANTLAGGDWGGDIVFTLGCHHSANCKAIHTNFPIAVPKLRQLGHLSQYINSKLPILNQIPLTMTQRELEGMKRNEWFLDKHRGLAAWLVEKFRSYSDCNGNVETRFSKHELLTMFSLYW</sequence>
<dbReference type="AlphaFoldDB" id="A0AAW1SW67"/>